<dbReference type="Proteomes" id="UP000091820">
    <property type="component" value="Unassembled WGS sequence"/>
</dbReference>
<reference evidence="1" key="2">
    <citation type="submission" date="2020-05" db="UniProtKB">
        <authorList>
            <consortium name="EnsemblMetazoa"/>
        </authorList>
    </citation>
    <scope>IDENTIFICATION</scope>
    <source>
        <strain evidence="1">IAEA</strain>
    </source>
</reference>
<dbReference type="EnsemblMetazoa" id="GBRI014735-RA">
    <property type="protein sequence ID" value="GBRI014735-PA"/>
    <property type="gene ID" value="GBRI014735"/>
</dbReference>
<protein>
    <submittedName>
        <fullName evidence="1">Uncharacterized protein</fullName>
    </submittedName>
</protein>
<evidence type="ECO:0000313" key="1">
    <source>
        <dbReference type="EnsemblMetazoa" id="GBRI014735-PA"/>
    </source>
</evidence>
<evidence type="ECO:0000313" key="2">
    <source>
        <dbReference type="Proteomes" id="UP000091820"/>
    </source>
</evidence>
<proteinExistence type="predicted"/>
<name>A0A1A9WCP6_9MUSC</name>
<sequence>MKSWANHVPIFENRDASYTRFATFRIPFYKCHYFFTFLVFFPQLQAETFLQMELMQINDPNVNSSGSMINNLNLELNFFIKNKLFLYLARFLLLETSGQTRLNNRSEKTTGNTAEINN</sequence>
<dbReference type="AlphaFoldDB" id="A0A1A9WCP6"/>
<keyword evidence="2" id="KW-1185">Reference proteome</keyword>
<dbReference type="VEuPathDB" id="VectorBase:GBRI014735"/>
<reference evidence="2" key="1">
    <citation type="submission" date="2014-03" db="EMBL/GenBank/DDBJ databases">
        <authorList>
            <person name="Aksoy S."/>
            <person name="Warren W."/>
            <person name="Wilson R.K."/>
        </authorList>
    </citation>
    <scope>NUCLEOTIDE SEQUENCE [LARGE SCALE GENOMIC DNA]</scope>
    <source>
        <strain evidence="2">IAEA</strain>
    </source>
</reference>
<organism evidence="1 2">
    <name type="scientific">Glossina brevipalpis</name>
    <dbReference type="NCBI Taxonomy" id="37001"/>
    <lineage>
        <taxon>Eukaryota</taxon>
        <taxon>Metazoa</taxon>
        <taxon>Ecdysozoa</taxon>
        <taxon>Arthropoda</taxon>
        <taxon>Hexapoda</taxon>
        <taxon>Insecta</taxon>
        <taxon>Pterygota</taxon>
        <taxon>Neoptera</taxon>
        <taxon>Endopterygota</taxon>
        <taxon>Diptera</taxon>
        <taxon>Brachycera</taxon>
        <taxon>Muscomorpha</taxon>
        <taxon>Hippoboscoidea</taxon>
        <taxon>Glossinidae</taxon>
        <taxon>Glossina</taxon>
    </lineage>
</organism>
<accession>A0A1A9WCP6</accession>